<comment type="caution">
    <text evidence="9">Lacks conserved residue(s) required for the propagation of feature annotation.</text>
</comment>
<feature type="active site" description="Proton donor" evidence="9">
    <location>
        <position position="203"/>
    </location>
</feature>
<proteinExistence type="inferred from homology"/>
<evidence type="ECO:0000256" key="6">
    <source>
        <dbReference type="ARBA" id="ARBA00031852"/>
    </source>
</evidence>
<comment type="catalytic activity">
    <reaction evidence="7">
        <text>adenosine + H2O + H(+) = inosine + NH4(+)</text>
        <dbReference type="Rhea" id="RHEA:24408"/>
        <dbReference type="ChEBI" id="CHEBI:15377"/>
        <dbReference type="ChEBI" id="CHEBI:15378"/>
        <dbReference type="ChEBI" id="CHEBI:16335"/>
        <dbReference type="ChEBI" id="CHEBI:17596"/>
        <dbReference type="ChEBI" id="CHEBI:28938"/>
        <dbReference type="EC" id="3.5.4.4"/>
    </reaction>
    <physiologicalReaction direction="left-to-right" evidence="7">
        <dbReference type="Rhea" id="RHEA:24409"/>
    </physiologicalReaction>
</comment>
<feature type="binding site" evidence="9">
    <location>
        <position position="16"/>
    </location>
    <ligand>
        <name>Zn(2+)</name>
        <dbReference type="ChEBI" id="CHEBI:29105"/>
        <note>catalytic</note>
    </ligand>
</feature>
<evidence type="ECO:0000256" key="3">
    <source>
        <dbReference type="ARBA" id="ARBA00022801"/>
    </source>
</evidence>
<gene>
    <name evidence="9" type="primary">add</name>
    <name evidence="11" type="ORF">FC84_GL000366</name>
</gene>
<dbReference type="PANTHER" id="PTHR11409:SF43">
    <property type="entry name" value="ADENOSINE DEAMINASE"/>
    <property type="match status" value="1"/>
</dbReference>
<evidence type="ECO:0000256" key="9">
    <source>
        <dbReference type="HAMAP-Rule" id="MF_00540"/>
    </source>
</evidence>
<dbReference type="EC" id="3.5.4.4" evidence="1 9"/>
<dbReference type="OrthoDB" id="9779574at2"/>
<dbReference type="PANTHER" id="PTHR11409">
    <property type="entry name" value="ADENOSINE DEAMINASE"/>
    <property type="match status" value="1"/>
</dbReference>
<keyword evidence="3 9" id="KW-0378">Hydrolase</keyword>
<keyword evidence="4 9" id="KW-0862">Zinc</keyword>
<protein>
    <recommendedName>
        <fullName evidence="1 9">Adenosine deaminase</fullName>
        <ecNumber evidence="1 9">3.5.4.4</ecNumber>
    </recommendedName>
    <alternativeName>
        <fullName evidence="6 9">Adenosine aminohydrolase</fullName>
    </alternativeName>
</protein>
<dbReference type="InterPro" id="IPR028893">
    <property type="entry name" value="A_deaminase"/>
</dbReference>
<comment type="caution">
    <text evidence="11">The sequence shown here is derived from an EMBL/GenBank/DDBJ whole genome shotgun (WGS) entry which is preliminary data.</text>
</comment>
<dbReference type="GO" id="GO:0046103">
    <property type="term" value="P:inosine biosynthetic process"/>
    <property type="evidence" value="ECO:0007669"/>
    <property type="project" value="TreeGrafter"/>
</dbReference>
<name>A0A0R2BTD8_9LACO</name>
<feature type="binding site" evidence="9">
    <location>
        <position position="280"/>
    </location>
    <ligand>
        <name>Zn(2+)</name>
        <dbReference type="ChEBI" id="CHEBI:29105"/>
        <note>catalytic</note>
    </ligand>
</feature>
<dbReference type="NCBIfam" id="TIGR01430">
    <property type="entry name" value="aden_deam"/>
    <property type="match status" value="1"/>
</dbReference>
<reference evidence="11 12" key="1">
    <citation type="journal article" date="2015" name="Genome Announc.">
        <title>Expanding the biotechnology potential of lactobacilli through comparative genomics of 213 strains and associated genera.</title>
        <authorList>
            <person name="Sun Z."/>
            <person name="Harris H.M."/>
            <person name="McCann A."/>
            <person name="Guo C."/>
            <person name="Argimon S."/>
            <person name="Zhang W."/>
            <person name="Yang X."/>
            <person name="Jeffery I.B."/>
            <person name="Cooney J.C."/>
            <person name="Kagawa T.F."/>
            <person name="Liu W."/>
            <person name="Song Y."/>
            <person name="Salvetti E."/>
            <person name="Wrobel A."/>
            <person name="Rasinkangas P."/>
            <person name="Parkhill J."/>
            <person name="Rea M.C."/>
            <person name="O'Sullivan O."/>
            <person name="Ritari J."/>
            <person name="Douillard F.P."/>
            <person name="Paul Ross R."/>
            <person name="Yang R."/>
            <person name="Briner A.E."/>
            <person name="Felis G.E."/>
            <person name="de Vos W.M."/>
            <person name="Barrangou R."/>
            <person name="Klaenhammer T.R."/>
            <person name="Caufield P.W."/>
            <person name="Cui Y."/>
            <person name="Zhang H."/>
            <person name="O'Toole P.W."/>
        </authorList>
    </citation>
    <scope>NUCLEOTIDE SEQUENCE [LARGE SCALE GENOMIC DNA]</scope>
    <source>
        <strain evidence="11 12">DSM 20335</strain>
    </source>
</reference>
<dbReference type="STRING" id="1423738.FC84_GL000366"/>
<dbReference type="InterPro" id="IPR006330">
    <property type="entry name" value="Ado/ade_deaminase"/>
</dbReference>
<dbReference type="EMBL" id="AYYK01000011">
    <property type="protein sequence ID" value="KRM78739.1"/>
    <property type="molecule type" value="Genomic_DNA"/>
</dbReference>
<dbReference type="InterPro" id="IPR001365">
    <property type="entry name" value="A_deaminase_dom"/>
</dbReference>
<dbReference type="GO" id="GO:0004000">
    <property type="term" value="F:adenosine deaminase activity"/>
    <property type="evidence" value="ECO:0007669"/>
    <property type="project" value="UniProtKB-UniRule"/>
</dbReference>
<dbReference type="Proteomes" id="UP000051813">
    <property type="component" value="Unassembled WGS sequence"/>
</dbReference>
<dbReference type="GO" id="GO:0046936">
    <property type="term" value="F:2'-deoxyadenosine deaminase activity"/>
    <property type="evidence" value="ECO:0007669"/>
    <property type="project" value="RHEA"/>
</dbReference>
<feature type="binding site" evidence="9">
    <location>
        <position position="173"/>
    </location>
    <ligand>
        <name>substrate</name>
    </ligand>
</feature>
<feature type="site" description="Important for catalytic activity" evidence="9">
    <location>
        <position position="223"/>
    </location>
</feature>
<accession>A0A0R2BTD8</accession>
<comment type="catalytic activity">
    <reaction evidence="8">
        <text>2'-deoxyadenosine + H2O + H(+) = 2'-deoxyinosine + NH4(+)</text>
        <dbReference type="Rhea" id="RHEA:28190"/>
        <dbReference type="ChEBI" id="CHEBI:15377"/>
        <dbReference type="ChEBI" id="CHEBI:15378"/>
        <dbReference type="ChEBI" id="CHEBI:17256"/>
        <dbReference type="ChEBI" id="CHEBI:28938"/>
        <dbReference type="ChEBI" id="CHEBI:28997"/>
        <dbReference type="EC" id="3.5.4.4"/>
    </reaction>
    <physiologicalReaction direction="left-to-right" evidence="8">
        <dbReference type="Rhea" id="RHEA:28191"/>
    </physiologicalReaction>
</comment>
<dbReference type="GO" id="GO:0008270">
    <property type="term" value="F:zinc ion binding"/>
    <property type="evidence" value="ECO:0007669"/>
    <property type="project" value="UniProtKB-UniRule"/>
</dbReference>
<dbReference type="GO" id="GO:0009168">
    <property type="term" value="P:purine ribonucleoside monophosphate biosynthetic process"/>
    <property type="evidence" value="ECO:0007669"/>
    <property type="project" value="UniProtKB-UniRule"/>
</dbReference>
<evidence type="ECO:0000256" key="8">
    <source>
        <dbReference type="ARBA" id="ARBA00049213"/>
    </source>
</evidence>
<feature type="domain" description="Adenosine deaminase" evidence="10">
    <location>
        <begin position="11"/>
        <end position="333"/>
    </location>
</feature>
<keyword evidence="12" id="KW-1185">Reference proteome</keyword>
<evidence type="ECO:0000256" key="5">
    <source>
        <dbReference type="ARBA" id="ARBA00023080"/>
    </source>
</evidence>
<dbReference type="GO" id="GO:0006154">
    <property type="term" value="P:adenosine catabolic process"/>
    <property type="evidence" value="ECO:0007669"/>
    <property type="project" value="TreeGrafter"/>
</dbReference>
<dbReference type="SUPFAM" id="SSF51556">
    <property type="entry name" value="Metallo-dependent hydrolases"/>
    <property type="match status" value="1"/>
</dbReference>
<feature type="binding site" evidence="9">
    <location>
        <position position="200"/>
    </location>
    <ligand>
        <name>Zn(2+)</name>
        <dbReference type="ChEBI" id="CHEBI:29105"/>
        <note>catalytic</note>
    </ligand>
</feature>
<evidence type="ECO:0000256" key="4">
    <source>
        <dbReference type="ARBA" id="ARBA00022833"/>
    </source>
</evidence>
<comment type="cofactor">
    <cofactor evidence="9">
        <name>Zn(2+)</name>
        <dbReference type="ChEBI" id="CHEBI:29105"/>
    </cofactor>
    <text evidence="9">Binds 1 zinc ion per subunit.</text>
</comment>
<evidence type="ECO:0000256" key="7">
    <source>
        <dbReference type="ARBA" id="ARBA00047989"/>
    </source>
</evidence>
<dbReference type="RefSeq" id="WP_057756941.1">
    <property type="nucleotide sequence ID" value="NZ_AYYK01000011.1"/>
</dbReference>
<feature type="binding site" evidence="9">
    <location>
        <position position="18"/>
    </location>
    <ligand>
        <name>substrate</name>
    </ligand>
</feature>
<feature type="binding site" evidence="9">
    <location>
        <position position="20"/>
    </location>
    <ligand>
        <name>substrate</name>
    </ligand>
</feature>
<dbReference type="GO" id="GO:0005829">
    <property type="term" value="C:cytosol"/>
    <property type="evidence" value="ECO:0007669"/>
    <property type="project" value="TreeGrafter"/>
</dbReference>
<dbReference type="InterPro" id="IPR032466">
    <property type="entry name" value="Metal_Hydrolase"/>
</dbReference>
<keyword evidence="5 9" id="KW-0546">Nucleotide metabolism</keyword>
<organism evidence="11 12">
    <name type="scientific">Lapidilactobacillus dextrinicus DSM 20335</name>
    <dbReference type="NCBI Taxonomy" id="1423738"/>
    <lineage>
        <taxon>Bacteria</taxon>
        <taxon>Bacillati</taxon>
        <taxon>Bacillota</taxon>
        <taxon>Bacilli</taxon>
        <taxon>Lactobacillales</taxon>
        <taxon>Lactobacillaceae</taxon>
        <taxon>Lapidilactobacillus</taxon>
    </lineage>
</organism>
<dbReference type="GO" id="GO:0043103">
    <property type="term" value="P:hypoxanthine salvage"/>
    <property type="evidence" value="ECO:0007669"/>
    <property type="project" value="TreeGrafter"/>
</dbReference>
<dbReference type="Pfam" id="PF00962">
    <property type="entry name" value="A_deaminase"/>
    <property type="match status" value="1"/>
</dbReference>
<feature type="binding site" evidence="9">
    <location>
        <position position="18"/>
    </location>
    <ligand>
        <name>Zn(2+)</name>
        <dbReference type="ChEBI" id="CHEBI:29105"/>
        <note>catalytic</note>
    </ligand>
</feature>
<dbReference type="HAMAP" id="MF_00540">
    <property type="entry name" value="A_deaminase"/>
    <property type="match status" value="1"/>
</dbReference>
<evidence type="ECO:0000313" key="12">
    <source>
        <dbReference type="Proteomes" id="UP000051813"/>
    </source>
</evidence>
<evidence type="ECO:0000259" key="10">
    <source>
        <dbReference type="Pfam" id="PF00962"/>
    </source>
</evidence>
<dbReference type="PATRIC" id="fig|1423738.3.peg.373"/>
<comment type="function">
    <text evidence="9">Catalyzes the hydrolytic deamination of adenosine and 2-deoxyadenosine.</text>
</comment>
<dbReference type="AlphaFoldDB" id="A0A0R2BTD8"/>
<dbReference type="Gene3D" id="3.20.20.140">
    <property type="entry name" value="Metal-dependent hydrolases"/>
    <property type="match status" value="1"/>
</dbReference>
<sequence length="339" mass="37036">MLTVQELKALPKVELHCHLDGSLSLKAIRKLAQMAAVELPASDQALRELVSVPDDIEDLLDYLKRFDVILPLLQTAEALELAAYDVIEQCAAENVRYIEVRFAPDFSTEKGLSVSEAIAAVIKGLHQAQADFGVESGLLVCAMRQYSNQRSQMMFKAAQPFLGQGLVGGDFAGDEADFPTEVIEPAIKTAQQLGIPMTLHAGESHCAHNVMAALALGIRRFGHGVALGGHVDFQKQVSEADGVLEMCLTSNLQTKAVKNLASYPVAELLANQVKITINTDNRTVSNTNLTKEYDLWQRHFGITKSQFLEVNLNAINAAFCSATIRQQVIQDLQKGYAEN</sequence>
<evidence type="ECO:0000256" key="2">
    <source>
        <dbReference type="ARBA" id="ARBA00022723"/>
    </source>
</evidence>
<keyword evidence="2 9" id="KW-0479">Metal-binding</keyword>
<dbReference type="GO" id="GO:0009117">
    <property type="term" value="P:nucleotide metabolic process"/>
    <property type="evidence" value="ECO:0007669"/>
    <property type="project" value="UniProtKB-KW"/>
</dbReference>
<comment type="similarity">
    <text evidence="9">Belongs to the metallo-dependent hydrolases superfamily. Adenosine and AMP deaminases family. Adenosine deaminase subfamily.</text>
</comment>
<evidence type="ECO:0000313" key="11">
    <source>
        <dbReference type="EMBL" id="KRM78739.1"/>
    </source>
</evidence>
<evidence type="ECO:0000256" key="1">
    <source>
        <dbReference type="ARBA" id="ARBA00012784"/>
    </source>
</evidence>